<dbReference type="EMBL" id="FNGO01000021">
    <property type="protein sequence ID" value="SDM21135.1"/>
    <property type="molecule type" value="Genomic_DNA"/>
</dbReference>
<dbReference type="RefSeq" id="WP_089761381.1">
    <property type="nucleotide sequence ID" value="NZ_FNGO01000021.1"/>
</dbReference>
<reference evidence="1 2" key="1">
    <citation type="submission" date="2016-10" db="EMBL/GenBank/DDBJ databases">
        <authorList>
            <person name="de Groot N.N."/>
        </authorList>
    </citation>
    <scope>NUCLEOTIDE SEQUENCE [LARGE SCALE GENOMIC DNA]</scope>
    <source>
        <strain evidence="1 2">SLAS-1</strain>
    </source>
</reference>
<evidence type="ECO:0000313" key="1">
    <source>
        <dbReference type="EMBL" id="SDM21135.1"/>
    </source>
</evidence>
<gene>
    <name evidence="1" type="ORF">SAMN04488692_12143</name>
</gene>
<name>A0A1G9RF98_9FIRM</name>
<dbReference type="STRING" id="321763.SAMN04488692_12143"/>
<sequence length="124" mass="14279">MIYKNMDMKIVRGSLSITYRRKKEVRHIPYTDSSRVINKGSEATEINCEIVSFSQAEKRSIEYILNENAPGDLIVDDRKFRQVVVRDIIDSRPAIPGYGIWIHRVLFVALSPTPVDRNTEGALW</sequence>
<dbReference type="Proteomes" id="UP000199476">
    <property type="component" value="Unassembled WGS sequence"/>
</dbReference>
<proteinExistence type="predicted"/>
<protein>
    <submittedName>
        <fullName evidence="1">Uncharacterized protein</fullName>
    </submittedName>
</protein>
<organism evidence="1 2">
    <name type="scientific">Halarsenatibacter silvermanii</name>
    <dbReference type="NCBI Taxonomy" id="321763"/>
    <lineage>
        <taxon>Bacteria</taxon>
        <taxon>Bacillati</taxon>
        <taxon>Bacillota</taxon>
        <taxon>Clostridia</taxon>
        <taxon>Halanaerobiales</taxon>
        <taxon>Halarsenatibacteraceae</taxon>
        <taxon>Halarsenatibacter</taxon>
    </lineage>
</organism>
<accession>A0A1G9RF98</accession>
<evidence type="ECO:0000313" key="2">
    <source>
        <dbReference type="Proteomes" id="UP000199476"/>
    </source>
</evidence>
<dbReference type="AlphaFoldDB" id="A0A1G9RF98"/>
<keyword evidence="2" id="KW-1185">Reference proteome</keyword>